<dbReference type="EMBL" id="FPHC01000049">
    <property type="protein sequence ID" value="SFV58907.1"/>
    <property type="molecule type" value="Genomic_DNA"/>
</dbReference>
<evidence type="ECO:0000313" key="2">
    <source>
        <dbReference type="EMBL" id="SFV58907.1"/>
    </source>
</evidence>
<keyword evidence="1" id="KW-1133">Transmembrane helix</keyword>
<keyword evidence="1" id="KW-0472">Membrane</keyword>
<feature type="transmembrane region" description="Helical" evidence="1">
    <location>
        <begin position="29"/>
        <end position="49"/>
    </location>
</feature>
<accession>A0A1W1BZK0</accession>
<feature type="transmembrane region" description="Helical" evidence="1">
    <location>
        <begin position="55"/>
        <end position="74"/>
    </location>
</feature>
<keyword evidence="1" id="KW-0812">Transmembrane</keyword>
<feature type="transmembrane region" description="Helical" evidence="1">
    <location>
        <begin position="6"/>
        <end position="22"/>
    </location>
</feature>
<organism evidence="2">
    <name type="scientific">hydrothermal vent metagenome</name>
    <dbReference type="NCBI Taxonomy" id="652676"/>
    <lineage>
        <taxon>unclassified sequences</taxon>
        <taxon>metagenomes</taxon>
        <taxon>ecological metagenomes</taxon>
    </lineage>
</organism>
<dbReference type="AlphaFoldDB" id="A0A1W1BZK0"/>
<feature type="transmembrane region" description="Helical" evidence="1">
    <location>
        <begin position="79"/>
        <end position="97"/>
    </location>
</feature>
<name>A0A1W1BZK0_9ZZZZ</name>
<sequence length="106" mass="11774">MKGLIIIGILITFGLIALNFYRTKGWKKLSISLAIFTIVLIFVGLSPMVRTVVPIFIAHLLLIVIAWGGVLYYIFRTKLYLPVILSPLATIALFLIMERVIGSGNP</sequence>
<protein>
    <submittedName>
        <fullName evidence="2">Uncharacterized protein</fullName>
    </submittedName>
</protein>
<proteinExistence type="predicted"/>
<reference evidence="2" key="1">
    <citation type="submission" date="2016-10" db="EMBL/GenBank/DDBJ databases">
        <authorList>
            <person name="de Groot N.N."/>
        </authorList>
    </citation>
    <scope>NUCLEOTIDE SEQUENCE</scope>
</reference>
<evidence type="ECO:0000256" key="1">
    <source>
        <dbReference type="SAM" id="Phobius"/>
    </source>
</evidence>
<gene>
    <name evidence="2" type="ORF">MNB_SV-6-1103</name>
</gene>